<evidence type="ECO:0000313" key="3">
    <source>
        <dbReference type="Proteomes" id="UP000013131"/>
    </source>
</evidence>
<feature type="transmembrane region" description="Helical" evidence="1">
    <location>
        <begin position="40"/>
        <end position="62"/>
    </location>
</feature>
<keyword evidence="3" id="KW-1185">Reference proteome</keyword>
<comment type="caution">
    <text evidence="2">The sequence shown here is derived from an EMBL/GenBank/DDBJ whole genome shotgun (WGS) entry which is preliminary data.</text>
</comment>
<accession>N9V062</accession>
<reference evidence="2 3" key="1">
    <citation type="journal article" date="2013" name="Genome Announc.">
        <title>Draft Genome Sequences of Mycoplasma auris and Mycoplasma yeatsii, Two Species of the Ear Canal of Caprinae.</title>
        <authorList>
            <person name="Dordet-Frisoni E."/>
            <person name="Baranowski E."/>
            <person name="Barre A."/>
            <person name="Blanchard A."/>
            <person name="Breton M."/>
            <person name="Couture C."/>
            <person name="Dupuy V."/>
            <person name="Gaurivaud P."/>
            <person name="Jacob D."/>
            <person name="Lemaitre C."/>
            <person name="Manso-Silvan L."/>
            <person name="Nikolski M."/>
            <person name="Nouvel L.X."/>
            <person name="Poumarat F."/>
            <person name="Sirand-Pugnet P."/>
            <person name="Thebault P."/>
            <person name="Theil S."/>
            <person name="Thiaucourt F."/>
            <person name="Citti C."/>
            <person name="Tardy F."/>
        </authorList>
    </citation>
    <scope>NUCLEOTIDE SEQUENCE [LARGE SCALE GENOMIC DNA]</scope>
    <source>
        <strain evidence="2 3">15026</strain>
    </source>
</reference>
<dbReference type="PATRIC" id="fig|1188233.3.peg.278"/>
<proteinExistence type="predicted"/>
<dbReference type="EMBL" id="AORI01000009">
    <property type="protein sequence ID" value="ENY68802.1"/>
    <property type="molecule type" value="Genomic_DNA"/>
</dbReference>
<gene>
    <name evidence="2" type="ORF">MAU_2870</name>
</gene>
<dbReference type="STRING" id="1188233.MAU_2870"/>
<dbReference type="Proteomes" id="UP000013131">
    <property type="component" value="Unassembled WGS sequence"/>
</dbReference>
<evidence type="ECO:0000256" key="1">
    <source>
        <dbReference type="SAM" id="Phobius"/>
    </source>
</evidence>
<keyword evidence="1" id="KW-0812">Transmembrane</keyword>
<evidence type="ECO:0000313" key="2">
    <source>
        <dbReference type="EMBL" id="ENY68802.1"/>
    </source>
</evidence>
<dbReference type="AlphaFoldDB" id="N9V062"/>
<keyword evidence="1" id="KW-0472">Membrane</keyword>
<organism evidence="2 3">
    <name type="scientific">Metamycoplasma auris 15026</name>
    <dbReference type="NCBI Taxonomy" id="1188233"/>
    <lineage>
        <taxon>Bacteria</taxon>
        <taxon>Bacillati</taxon>
        <taxon>Mycoplasmatota</taxon>
        <taxon>Mycoplasmoidales</taxon>
        <taxon>Metamycoplasmataceae</taxon>
        <taxon>Metamycoplasma</taxon>
    </lineage>
</organism>
<sequence>MGAFGLCLSLFLIEYRSVFIRDKKSRKNNKAFYGKRWKISLASVILSGMLAAISVVLVIVLIQNN</sequence>
<name>N9V062_9BACT</name>
<protein>
    <submittedName>
        <fullName evidence="2">Uncharacterized protein</fullName>
    </submittedName>
</protein>
<keyword evidence="1" id="KW-1133">Transmembrane helix</keyword>